<dbReference type="EMBL" id="CP044232">
    <property type="protein sequence ID" value="QEW02320.1"/>
    <property type="molecule type" value="Genomic_DNA"/>
</dbReference>
<sequence>MTDRRIRALAVLAATAALLAGCAGAPAEPVPTPTTADLSTYDPAAHGNGVALLPAPGARDSVIRAMRAAGGVEVAGGYRDAASGRELRVSRVGDEQTWTAEVTVDGAATSIVVDAGDAWVRPSPAVAGQLALPAGQWSCVSPEDPAVQRWMPLVQPVDLVTELTSDASGLTAPADGSVDLLLGEDGAAGVLTVATSGPSLPSRLVRADEVGTFDVTFTNWGVEADVTPPASC</sequence>
<dbReference type="PROSITE" id="PS51257">
    <property type="entry name" value="PROKAR_LIPOPROTEIN"/>
    <property type="match status" value="1"/>
</dbReference>
<feature type="signal peptide" evidence="1">
    <location>
        <begin position="1"/>
        <end position="27"/>
    </location>
</feature>
<feature type="chain" id="PRO_5023865908" description="Lipoprotein" evidence="1">
    <location>
        <begin position="28"/>
        <end position="232"/>
    </location>
</feature>
<keyword evidence="1" id="KW-0732">Signal</keyword>
<reference evidence="3" key="1">
    <citation type="submission" date="2019-09" db="EMBL/GenBank/DDBJ databases">
        <title>Mumia zhuanghuii sp. nov. isolated from the intestinal contents of plateau pika (Ochotona curzoniae) in the Qinghai-Tibet plateau of China.</title>
        <authorList>
            <person name="Tian Z."/>
        </authorList>
    </citation>
    <scope>NUCLEOTIDE SEQUENCE [LARGE SCALE GENOMIC DNA]</scope>
    <source>
        <strain evidence="3">L-031</strain>
    </source>
</reference>
<evidence type="ECO:0000313" key="3">
    <source>
        <dbReference type="Proteomes" id="UP000325516"/>
    </source>
</evidence>
<protein>
    <recommendedName>
        <fullName evidence="4">Lipoprotein</fullName>
    </recommendedName>
</protein>
<dbReference type="AlphaFoldDB" id="A0A5J6L1G7"/>
<evidence type="ECO:0000256" key="1">
    <source>
        <dbReference type="SAM" id="SignalP"/>
    </source>
</evidence>
<gene>
    <name evidence="2" type="ORF">F6J85_03890</name>
</gene>
<proteinExistence type="predicted"/>
<dbReference type="KEGG" id="mlz:F6J85_03890"/>
<name>A0A5J6L1G7_9MICO</name>
<accession>A0A5J6L1G7</accession>
<dbReference type="RefSeq" id="WP_150923908.1">
    <property type="nucleotide sequence ID" value="NZ_CP044232.1"/>
</dbReference>
<evidence type="ECO:0000313" key="2">
    <source>
        <dbReference type="EMBL" id="QEW02320.1"/>
    </source>
</evidence>
<evidence type="ECO:0008006" key="4">
    <source>
        <dbReference type="Google" id="ProtNLM"/>
    </source>
</evidence>
<keyword evidence="3" id="KW-1185">Reference proteome</keyword>
<organism evidence="2 3">
    <name type="scientific">Microbacterium lushaniae</name>
    <dbReference type="NCBI Taxonomy" id="2614639"/>
    <lineage>
        <taxon>Bacteria</taxon>
        <taxon>Bacillati</taxon>
        <taxon>Actinomycetota</taxon>
        <taxon>Actinomycetes</taxon>
        <taxon>Micrococcales</taxon>
        <taxon>Microbacteriaceae</taxon>
        <taxon>Microbacterium</taxon>
    </lineage>
</organism>
<dbReference type="Proteomes" id="UP000325516">
    <property type="component" value="Chromosome"/>
</dbReference>